<proteinExistence type="inferred from homology"/>
<keyword evidence="4" id="KW-0472">Membrane</keyword>
<keyword evidence="4" id="KW-1133">Transmembrane helix</keyword>
<keyword evidence="3 6" id="KW-0808">Transferase</keyword>
<evidence type="ECO:0000313" key="6">
    <source>
        <dbReference type="EMBL" id="SCY49562.1"/>
    </source>
</evidence>
<evidence type="ECO:0000256" key="1">
    <source>
        <dbReference type="ARBA" id="ARBA00006739"/>
    </source>
</evidence>
<feature type="transmembrane region" description="Helical" evidence="4">
    <location>
        <begin position="348"/>
        <end position="367"/>
    </location>
</feature>
<organism evidence="6 7">
    <name type="scientific">Flavobacterium caeni</name>
    <dbReference type="NCBI Taxonomy" id="490189"/>
    <lineage>
        <taxon>Bacteria</taxon>
        <taxon>Pseudomonadati</taxon>
        <taxon>Bacteroidota</taxon>
        <taxon>Flavobacteriia</taxon>
        <taxon>Flavobacteriales</taxon>
        <taxon>Flavobacteriaceae</taxon>
        <taxon>Flavobacterium</taxon>
    </lineage>
</organism>
<dbReference type="EMBL" id="FMVF01000006">
    <property type="protein sequence ID" value="SCY49562.1"/>
    <property type="molecule type" value="Genomic_DNA"/>
</dbReference>
<gene>
    <name evidence="6" type="ORF">SAMN02927903_01537</name>
</gene>
<dbReference type="InterPro" id="IPR001173">
    <property type="entry name" value="Glyco_trans_2-like"/>
</dbReference>
<evidence type="ECO:0000256" key="3">
    <source>
        <dbReference type="ARBA" id="ARBA00022679"/>
    </source>
</evidence>
<dbReference type="AlphaFoldDB" id="A0A1G5GDD5"/>
<dbReference type="PANTHER" id="PTHR43630:SF1">
    <property type="entry name" value="POLY-BETA-1,6-N-ACETYL-D-GLUCOSAMINE SYNTHASE"/>
    <property type="match status" value="1"/>
</dbReference>
<dbReference type="RefSeq" id="WP_091141713.1">
    <property type="nucleotide sequence ID" value="NZ_FMVF01000006.1"/>
</dbReference>
<comment type="similarity">
    <text evidence="1">Belongs to the glycosyltransferase 2 family.</text>
</comment>
<feature type="transmembrane region" description="Helical" evidence="4">
    <location>
        <begin position="284"/>
        <end position="305"/>
    </location>
</feature>
<protein>
    <submittedName>
        <fullName evidence="6">Glycosyltransferase, catalytic subunit of cellulose synthase and poly-beta-1,6-N-acetylglucosamine synthase</fullName>
    </submittedName>
</protein>
<dbReference type="InterPro" id="IPR029044">
    <property type="entry name" value="Nucleotide-diphossugar_trans"/>
</dbReference>
<dbReference type="GO" id="GO:0016757">
    <property type="term" value="F:glycosyltransferase activity"/>
    <property type="evidence" value="ECO:0007669"/>
    <property type="project" value="UniProtKB-KW"/>
</dbReference>
<keyword evidence="4" id="KW-0812">Transmembrane</keyword>
<dbReference type="Pfam" id="PF00535">
    <property type="entry name" value="Glycos_transf_2"/>
    <property type="match status" value="1"/>
</dbReference>
<feature type="transmembrane region" description="Helical" evidence="4">
    <location>
        <begin position="312"/>
        <end position="328"/>
    </location>
</feature>
<keyword evidence="7" id="KW-1185">Reference proteome</keyword>
<dbReference type="STRING" id="490189.SAMN02927903_01537"/>
<keyword evidence="2" id="KW-0328">Glycosyltransferase</keyword>
<evidence type="ECO:0000256" key="4">
    <source>
        <dbReference type="SAM" id="Phobius"/>
    </source>
</evidence>
<evidence type="ECO:0000313" key="7">
    <source>
        <dbReference type="Proteomes" id="UP000199354"/>
    </source>
</evidence>
<dbReference type="Proteomes" id="UP000199354">
    <property type="component" value="Unassembled WGS sequence"/>
</dbReference>
<dbReference type="Gene3D" id="3.90.550.10">
    <property type="entry name" value="Spore Coat Polysaccharide Biosynthesis Protein SpsA, Chain A"/>
    <property type="match status" value="1"/>
</dbReference>
<reference evidence="6 7" key="1">
    <citation type="submission" date="2016-10" db="EMBL/GenBank/DDBJ databases">
        <authorList>
            <person name="de Groot N.N."/>
        </authorList>
    </citation>
    <scope>NUCLEOTIDE SEQUENCE [LARGE SCALE GENOMIC DNA]</scope>
    <source>
        <strain evidence="6 7">CGMCC 1.7031</strain>
    </source>
</reference>
<sequence length="374" mass="41701">MIVFLLAVVLVYAVTIAQLIYGFGKIKTFTPTHQQPQTYFSIVVPFRNEAKNLPDLLASIKQLDYPIELIELILVDDFSEDQSQRVVYDWRMNNGQYEFTLLENINMTGSPKKDAIARAIHIVKGQWVVTTDADCTFPKGWLRTLDNFIQQSQAEMLIGSVSYAPSKSFIRQFQQLDLASLQGATIGSFGLGLGFMCNGANFAYTKKLFHELGGFAGNQNKATGDDVFLVQKAVANCPEKVHYLKAEGNIVSTKPLTSWGALFQQHARWASKAGDYQSVFGKDLAVIVFLGNLAILMALALTLFGKLAGCELVALFAIKFLVDTILLYKTNQFLTGKWMWGLVPSAVIYPFFSVAVAVYVLVFGYSWKGRRFKV</sequence>
<dbReference type="PANTHER" id="PTHR43630">
    <property type="entry name" value="POLY-BETA-1,6-N-ACETYL-D-GLUCOSAMINE SYNTHASE"/>
    <property type="match status" value="1"/>
</dbReference>
<dbReference type="SUPFAM" id="SSF53448">
    <property type="entry name" value="Nucleotide-diphospho-sugar transferases"/>
    <property type="match status" value="1"/>
</dbReference>
<evidence type="ECO:0000256" key="2">
    <source>
        <dbReference type="ARBA" id="ARBA00022676"/>
    </source>
</evidence>
<feature type="domain" description="Glycosyltransferase 2-like" evidence="5">
    <location>
        <begin position="41"/>
        <end position="212"/>
    </location>
</feature>
<evidence type="ECO:0000259" key="5">
    <source>
        <dbReference type="Pfam" id="PF00535"/>
    </source>
</evidence>
<name>A0A1G5GDD5_9FLAO</name>
<dbReference type="OrthoDB" id="9805625at2"/>
<accession>A0A1G5GDD5</accession>